<gene>
    <name evidence="2" type="ORF">AC626_24280</name>
</gene>
<protein>
    <recommendedName>
        <fullName evidence="4">Metal-dependent hydrolase</fullName>
    </recommendedName>
</protein>
<sequence length="186" mass="21294">MTPSAHLMMSWLCGASTLTTKRERILITVAGLTPDLDGAGLLIDWLSGTTRYYQQWHHIYGHNLLFAIGIATCAGLLARTRRGCVWLLSFIAIHLHLFTDLIGSKGPDGYQWPIQYFYPFNNTGFTWQGQWALNAWQNQLIWLLLVLLCIGYIKRKDISFFELFGDKLDSAARALCTRFLSRYTKQ</sequence>
<evidence type="ECO:0000313" key="3">
    <source>
        <dbReference type="Proteomes" id="UP000036850"/>
    </source>
</evidence>
<dbReference type="OrthoDB" id="6306546at2"/>
<name>A0A0L0ELK1_9GAMM</name>
<keyword evidence="1" id="KW-1133">Transmembrane helix</keyword>
<feature type="transmembrane region" description="Helical" evidence="1">
    <location>
        <begin position="59"/>
        <end position="78"/>
    </location>
</feature>
<evidence type="ECO:0000256" key="1">
    <source>
        <dbReference type="SAM" id="Phobius"/>
    </source>
</evidence>
<keyword evidence="1" id="KW-0472">Membrane</keyword>
<dbReference type="Proteomes" id="UP000036850">
    <property type="component" value="Unassembled WGS sequence"/>
</dbReference>
<dbReference type="PATRIC" id="fig|43658.6.peg.3891"/>
<evidence type="ECO:0000313" key="2">
    <source>
        <dbReference type="EMBL" id="KNC65256.1"/>
    </source>
</evidence>
<accession>A0A0L0ELK1</accession>
<reference evidence="3" key="1">
    <citation type="submission" date="2015-07" db="EMBL/GenBank/DDBJ databases">
        <title>Draft genome sequence of a Pseudoalteromonas rubra strain, OCN096, isolated from Kaneohe Bay, Oahu, Hawaii.</title>
        <authorList>
            <person name="Beurmann S."/>
            <person name="Ushijima B."/>
            <person name="Belcaid M."/>
            <person name="Callahan S.M."/>
            <person name="Aeby G.S."/>
        </authorList>
    </citation>
    <scope>NUCLEOTIDE SEQUENCE [LARGE SCALE GENOMIC DNA]</scope>
    <source>
        <strain evidence="3">OCN096</strain>
    </source>
</reference>
<comment type="caution">
    <text evidence="2">The sequence shown here is derived from an EMBL/GenBank/DDBJ whole genome shotgun (WGS) entry which is preliminary data.</text>
</comment>
<organism evidence="2 3">
    <name type="scientific">Pseudoalteromonas rubra</name>
    <dbReference type="NCBI Taxonomy" id="43658"/>
    <lineage>
        <taxon>Bacteria</taxon>
        <taxon>Pseudomonadati</taxon>
        <taxon>Pseudomonadota</taxon>
        <taxon>Gammaproteobacteria</taxon>
        <taxon>Alteromonadales</taxon>
        <taxon>Pseudoalteromonadaceae</taxon>
        <taxon>Pseudoalteromonas</taxon>
    </lineage>
</organism>
<dbReference type="Pfam" id="PF04307">
    <property type="entry name" value="YdjM"/>
    <property type="match status" value="1"/>
</dbReference>
<evidence type="ECO:0008006" key="4">
    <source>
        <dbReference type="Google" id="ProtNLM"/>
    </source>
</evidence>
<feature type="transmembrane region" description="Helical" evidence="1">
    <location>
        <begin position="135"/>
        <end position="153"/>
    </location>
</feature>
<feature type="transmembrane region" description="Helical" evidence="1">
    <location>
        <begin position="85"/>
        <end position="103"/>
    </location>
</feature>
<dbReference type="AlphaFoldDB" id="A0A0L0ELK1"/>
<dbReference type="InterPro" id="IPR007404">
    <property type="entry name" value="YdjM-like"/>
</dbReference>
<proteinExistence type="predicted"/>
<keyword evidence="1" id="KW-0812">Transmembrane</keyword>
<dbReference type="EMBL" id="LFZX01000338">
    <property type="protein sequence ID" value="KNC65256.1"/>
    <property type="molecule type" value="Genomic_DNA"/>
</dbReference>